<reference evidence="1 2" key="1">
    <citation type="submission" date="2016-10" db="EMBL/GenBank/DDBJ databases">
        <authorList>
            <person name="de Groot N.N."/>
        </authorList>
    </citation>
    <scope>NUCLEOTIDE SEQUENCE [LARGE SCALE GENOMIC DNA]</scope>
    <source>
        <strain evidence="1 2">YAD2003</strain>
    </source>
</reference>
<dbReference type="RefSeq" id="WP_074718855.1">
    <property type="nucleotide sequence ID" value="NZ_FNWV01000017.1"/>
</dbReference>
<organism evidence="1 2">
    <name type="scientific">Ruminococcus flavefaciens</name>
    <dbReference type="NCBI Taxonomy" id="1265"/>
    <lineage>
        <taxon>Bacteria</taxon>
        <taxon>Bacillati</taxon>
        <taxon>Bacillota</taxon>
        <taxon>Clostridia</taxon>
        <taxon>Eubacteriales</taxon>
        <taxon>Oscillospiraceae</taxon>
        <taxon>Ruminococcus</taxon>
    </lineage>
</organism>
<gene>
    <name evidence="1" type="ORF">SAMN02910265_03012</name>
</gene>
<proteinExistence type="predicted"/>
<dbReference type="AlphaFoldDB" id="A0A1H6LEV2"/>
<name>A0A1H6LEV2_RUMFL</name>
<evidence type="ECO:0000313" key="1">
    <source>
        <dbReference type="EMBL" id="SEH84687.1"/>
    </source>
</evidence>
<protein>
    <recommendedName>
        <fullName evidence="3">YolD-like protein</fullName>
    </recommendedName>
</protein>
<dbReference type="EMBL" id="FNWV01000017">
    <property type="protein sequence ID" value="SEH84687.1"/>
    <property type="molecule type" value="Genomic_DNA"/>
</dbReference>
<dbReference type="Proteomes" id="UP000183190">
    <property type="component" value="Unassembled WGS sequence"/>
</dbReference>
<evidence type="ECO:0008006" key="3">
    <source>
        <dbReference type="Google" id="ProtNLM"/>
    </source>
</evidence>
<accession>A0A1H6LEV2</accession>
<evidence type="ECO:0000313" key="2">
    <source>
        <dbReference type="Proteomes" id="UP000183190"/>
    </source>
</evidence>
<sequence length="133" mass="14843">MSGQYDDIINMPHHVSTTRAQMPRRNRAAQFAPFAALTGYEDAIDESARLTDAKAELCEDEAAELNKKIQLLSARIASEPYCEITYFVPDKHKSGGKYITVSGNVRFIEEVTRQLVLCGGLRIPLDDIIKISL</sequence>
<dbReference type="OrthoDB" id="361760at2"/>